<reference evidence="1" key="1">
    <citation type="submission" date="2020-12" db="EMBL/GenBank/DDBJ databases">
        <title>Burkholderia cepacia complex in Mexico.</title>
        <authorList>
            <person name="Estrada P."/>
        </authorList>
    </citation>
    <scope>NUCLEOTIDE SEQUENCE</scope>
    <source>
        <strain evidence="1">871</strain>
    </source>
</reference>
<dbReference type="Proteomes" id="UP000645612">
    <property type="component" value="Unassembled WGS sequence"/>
</dbReference>
<protein>
    <submittedName>
        <fullName evidence="1">Uncharacterized protein</fullName>
    </submittedName>
</protein>
<dbReference type="RefSeq" id="WP_198110525.1">
    <property type="nucleotide sequence ID" value="NZ_JAEDXF010000001.1"/>
</dbReference>
<dbReference type="AlphaFoldDB" id="A0A8I1DMH4"/>
<evidence type="ECO:0000313" key="2">
    <source>
        <dbReference type="Proteomes" id="UP000645612"/>
    </source>
</evidence>
<sequence>MNFYTLKEAATEIAAALYPADADDDSNDPRGDVQRRYLAALQNAVCENEIVYREPDGRLPIRQEGIAAYMTSHWCVVSVADLNAWLDRAGVGIRLAVEPRDETTHARQSATLAERANEWPKSVELASALGKR</sequence>
<name>A0A8I1DMH4_BURCE</name>
<organism evidence="1 2">
    <name type="scientific">Burkholderia cepacia</name>
    <name type="common">Pseudomonas cepacia</name>
    <dbReference type="NCBI Taxonomy" id="292"/>
    <lineage>
        <taxon>Bacteria</taxon>
        <taxon>Pseudomonadati</taxon>
        <taxon>Pseudomonadota</taxon>
        <taxon>Betaproteobacteria</taxon>
        <taxon>Burkholderiales</taxon>
        <taxon>Burkholderiaceae</taxon>
        <taxon>Burkholderia</taxon>
        <taxon>Burkholderia cepacia complex</taxon>
    </lineage>
</organism>
<evidence type="ECO:0000313" key="1">
    <source>
        <dbReference type="EMBL" id="MBH9697403.1"/>
    </source>
</evidence>
<proteinExistence type="predicted"/>
<accession>A0A8I1DMH4</accession>
<comment type="caution">
    <text evidence="1">The sequence shown here is derived from an EMBL/GenBank/DDBJ whole genome shotgun (WGS) entry which is preliminary data.</text>
</comment>
<dbReference type="EMBL" id="JAEDXG010000011">
    <property type="protein sequence ID" value="MBH9697403.1"/>
    <property type="molecule type" value="Genomic_DNA"/>
</dbReference>
<gene>
    <name evidence="1" type="ORF">JAO13_13230</name>
</gene>